<sequence>MTKEKWNEEAEELIDTILDFKEKSKRTQEDLDSAKCELASLLEQHNVTEYIGKNGKVNFVDFEREGLVKDNVVETVDGVNKGKIKSINMKDLTKEIKVHFINVRGGYLCD</sequence>
<dbReference type="AlphaFoldDB" id="A0A1M6S1P8"/>
<keyword evidence="1" id="KW-0175">Coiled coil</keyword>
<evidence type="ECO:0000313" key="2">
    <source>
        <dbReference type="EMBL" id="SHK38428.1"/>
    </source>
</evidence>
<proteinExistence type="predicted"/>
<organism evidence="2 3">
    <name type="scientific">Clostridium cavendishii DSM 21758</name>
    <dbReference type="NCBI Taxonomy" id="1121302"/>
    <lineage>
        <taxon>Bacteria</taxon>
        <taxon>Bacillati</taxon>
        <taxon>Bacillota</taxon>
        <taxon>Clostridia</taxon>
        <taxon>Eubacteriales</taxon>
        <taxon>Clostridiaceae</taxon>
        <taxon>Clostridium</taxon>
    </lineage>
</organism>
<dbReference type="EMBL" id="FQZB01000016">
    <property type="protein sequence ID" value="SHK38428.1"/>
    <property type="molecule type" value="Genomic_DNA"/>
</dbReference>
<dbReference type="Proteomes" id="UP000184310">
    <property type="component" value="Unassembled WGS sequence"/>
</dbReference>
<feature type="coiled-coil region" evidence="1">
    <location>
        <begin position="3"/>
        <end position="44"/>
    </location>
</feature>
<evidence type="ECO:0000256" key="1">
    <source>
        <dbReference type="SAM" id="Coils"/>
    </source>
</evidence>
<evidence type="ECO:0000313" key="3">
    <source>
        <dbReference type="Proteomes" id="UP000184310"/>
    </source>
</evidence>
<dbReference type="STRING" id="1121302.SAMN02745163_03724"/>
<keyword evidence="3" id="KW-1185">Reference proteome</keyword>
<name>A0A1M6S1P8_9CLOT</name>
<accession>A0A1M6S1P8</accession>
<protein>
    <submittedName>
        <fullName evidence="2">Uncharacterized protein</fullName>
    </submittedName>
</protein>
<dbReference type="RefSeq" id="WP_072991556.1">
    <property type="nucleotide sequence ID" value="NZ_FQZB01000016.1"/>
</dbReference>
<gene>
    <name evidence="2" type="ORF">SAMN02745163_03724</name>
</gene>
<reference evidence="2 3" key="1">
    <citation type="submission" date="2016-11" db="EMBL/GenBank/DDBJ databases">
        <authorList>
            <person name="Jaros S."/>
            <person name="Januszkiewicz K."/>
            <person name="Wedrychowicz H."/>
        </authorList>
    </citation>
    <scope>NUCLEOTIDE SEQUENCE [LARGE SCALE GENOMIC DNA]</scope>
    <source>
        <strain evidence="2 3">DSM 21758</strain>
    </source>
</reference>